<gene>
    <name evidence="4" type="primary">LOC106815817</name>
</gene>
<protein>
    <submittedName>
        <fullName evidence="4">UPF0235 protein C15orf40 homolog</fullName>
    </submittedName>
</protein>
<dbReference type="PANTHER" id="PTHR13420">
    <property type="entry name" value="UPF0235 PROTEIN C15ORF40"/>
    <property type="match status" value="1"/>
</dbReference>
<proteinExistence type="inferred from homology"/>
<comment type="similarity">
    <text evidence="1">Belongs to the UPF0235 family.</text>
</comment>
<dbReference type="SMART" id="SM01152">
    <property type="entry name" value="DUF167"/>
    <property type="match status" value="1"/>
</dbReference>
<dbReference type="Pfam" id="PF02594">
    <property type="entry name" value="DUF167"/>
    <property type="match status" value="1"/>
</dbReference>
<evidence type="ECO:0000313" key="3">
    <source>
        <dbReference type="Proteomes" id="UP000695022"/>
    </source>
</evidence>
<feature type="region of interest" description="Disordered" evidence="2">
    <location>
        <begin position="1"/>
        <end position="26"/>
    </location>
</feature>
<dbReference type="PANTHER" id="PTHR13420:SF7">
    <property type="entry name" value="UPF0235 PROTEIN C15ORF40"/>
    <property type="match status" value="1"/>
</dbReference>
<sequence length="130" mass="14076">MPRKRLAANIRGNASTENQSPSLVTNETGPVIQRERGVVLKIQAKPGSKHNCITDISSESIGVQIAAPPVEGQANTELISYLSSVLSLKKSHFSLDKGSRSRIKLLSVEGADISKDSILELLKMEMNGHR</sequence>
<dbReference type="RefSeq" id="XP_014675814.1">
    <property type="nucleotide sequence ID" value="XM_014820328.1"/>
</dbReference>
<reference evidence="4" key="1">
    <citation type="submission" date="2025-08" db="UniProtKB">
        <authorList>
            <consortium name="RefSeq"/>
        </authorList>
    </citation>
    <scope>IDENTIFICATION</scope>
</reference>
<accession>A0ABM1EUE3</accession>
<feature type="compositionally biased region" description="Polar residues" evidence="2">
    <location>
        <begin position="12"/>
        <end position="26"/>
    </location>
</feature>
<dbReference type="Gene3D" id="3.30.1200.10">
    <property type="entry name" value="YggU-like"/>
    <property type="match status" value="1"/>
</dbReference>
<organism evidence="3 4">
    <name type="scientific">Priapulus caudatus</name>
    <name type="common">Priapulid worm</name>
    <dbReference type="NCBI Taxonomy" id="37621"/>
    <lineage>
        <taxon>Eukaryota</taxon>
        <taxon>Metazoa</taxon>
        <taxon>Ecdysozoa</taxon>
        <taxon>Scalidophora</taxon>
        <taxon>Priapulida</taxon>
        <taxon>Priapulimorpha</taxon>
        <taxon>Priapulimorphida</taxon>
        <taxon>Priapulidae</taxon>
        <taxon>Priapulus</taxon>
    </lineage>
</organism>
<dbReference type="GeneID" id="106815817"/>
<keyword evidence="3" id="KW-1185">Reference proteome</keyword>
<dbReference type="Proteomes" id="UP000695022">
    <property type="component" value="Unplaced"/>
</dbReference>
<dbReference type="HAMAP" id="MF_00634">
    <property type="entry name" value="UPF0235"/>
    <property type="match status" value="1"/>
</dbReference>
<dbReference type="InterPro" id="IPR036591">
    <property type="entry name" value="YggU-like_sf"/>
</dbReference>
<evidence type="ECO:0000256" key="2">
    <source>
        <dbReference type="SAM" id="MobiDB-lite"/>
    </source>
</evidence>
<dbReference type="InterPro" id="IPR003746">
    <property type="entry name" value="DUF167"/>
</dbReference>
<name>A0ABM1EUE3_PRICU</name>
<evidence type="ECO:0000256" key="1">
    <source>
        <dbReference type="ARBA" id="ARBA00010364"/>
    </source>
</evidence>
<dbReference type="NCBIfam" id="TIGR00251">
    <property type="entry name" value="DUF167 family protein"/>
    <property type="match status" value="1"/>
</dbReference>
<evidence type="ECO:0000313" key="4">
    <source>
        <dbReference type="RefSeq" id="XP_014675814.1"/>
    </source>
</evidence>
<dbReference type="SUPFAM" id="SSF69786">
    <property type="entry name" value="YggU-like"/>
    <property type="match status" value="1"/>
</dbReference>